<keyword evidence="2" id="KW-1133">Transmembrane helix</keyword>
<organism evidence="3 4">
    <name type="scientific">Candidatus Lloydbacteria bacterium RIFCSPHIGHO2_01_FULL_49_22</name>
    <dbReference type="NCBI Taxonomy" id="1798658"/>
    <lineage>
        <taxon>Bacteria</taxon>
        <taxon>Candidatus Lloydiibacteriota</taxon>
    </lineage>
</organism>
<feature type="region of interest" description="Disordered" evidence="1">
    <location>
        <begin position="431"/>
        <end position="456"/>
    </location>
</feature>
<gene>
    <name evidence="3" type="ORF">A2845_00110</name>
</gene>
<protein>
    <recommendedName>
        <fullName evidence="5">Dipeptidylpeptidase IV N-terminal domain-containing protein</fullName>
    </recommendedName>
</protein>
<proteinExistence type="predicted"/>
<name>A0A1G2CZV6_9BACT</name>
<comment type="caution">
    <text evidence="3">The sequence shown here is derived from an EMBL/GenBank/DDBJ whole genome shotgun (WGS) entry which is preliminary data.</text>
</comment>
<reference evidence="3 4" key="1">
    <citation type="journal article" date="2016" name="Nat. Commun.">
        <title>Thousands of microbial genomes shed light on interconnected biogeochemical processes in an aquifer system.</title>
        <authorList>
            <person name="Anantharaman K."/>
            <person name="Brown C.T."/>
            <person name="Hug L.A."/>
            <person name="Sharon I."/>
            <person name="Castelle C.J."/>
            <person name="Probst A.J."/>
            <person name="Thomas B.C."/>
            <person name="Singh A."/>
            <person name="Wilkins M.J."/>
            <person name="Karaoz U."/>
            <person name="Brodie E.L."/>
            <person name="Williams K.H."/>
            <person name="Hubbard S.S."/>
            <person name="Banfield J.F."/>
        </authorList>
    </citation>
    <scope>NUCLEOTIDE SEQUENCE [LARGE SCALE GENOMIC DNA]</scope>
</reference>
<evidence type="ECO:0000313" key="4">
    <source>
        <dbReference type="Proteomes" id="UP000177122"/>
    </source>
</evidence>
<dbReference type="Proteomes" id="UP000177122">
    <property type="component" value="Unassembled WGS sequence"/>
</dbReference>
<evidence type="ECO:0000313" key="3">
    <source>
        <dbReference type="EMBL" id="OGZ06200.1"/>
    </source>
</evidence>
<feature type="transmembrane region" description="Helical" evidence="2">
    <location>
        <begin position="12"/>
        <end position="32"/>
    </location>
</feature>
<evidence type="ECO:0008006" key="5">
    <source>
        <dbReference type="Google" id="ProtNLM"/>
    </source>
</evidence>
<keyword evidence="2" id="KW-0472">Membrane</keyword>
<dbReference type="AlphaFoldDB" id="A0A1G2CZV6"/>
<accession>A0A1G2CZV6</accession>
<dbReference type="SUPFAM" id="SSF82171">
    <property type="entry name" value="DPP6 N-terminal domain-like"/>
    <property type="match status" value="1"/>
</dbReference>
<sequence length="456" mass="50442">MEQEEQRKRWWIWIVAGIVVVLLVILVLLLTLGKDTSIARKVGAVLPFGQVLPETPVSDIIGDITPTGSEETPVITGEEPVFRQLSKESVAGFTTVIRDGITYVRYVLRENGNIHEVDPSTGTDRQITNTTIPRVYEAFFGNNGNTIIMRYLKRVLNNDVIVTYLGNLELPTNEESMGSIRSSTEFLPDNISAVSISPDGTRLFYLLPVSDGVSGTLISLNATLFPKEVFRNSFSEWLPQLFDDGTILLTTKPSAGIAGYSYLYDPIKKTLTRIVREKNGLTTFGDSVGSRILFGENVANAPFLGMYTKKSFSSHEGVENHEALIPLATLPEKCAWGVLPSTLYCGSFVGSTGTKLPDEWYQGLISLSDTFWMVNTDTTEITFIADPESVIQKHFDVIMPLIDKSGRHFIFVNKEDDSLWSMRLPKPTGDLGSMNVSETLPPLTPEEQKDAAGSIR</sequence>
<evidence type="ECO:0000256" key="2">
    <source>
        <dbReference type="SAM" id="Phobius"/>
    </source>
</evidence>
<dbReference type="EMBL" id="MHLI01000004">
    <property type="protein sequence ID" value="OGZ06200.1"/>
    <property type="molecule type" value="Genomic_DNA"/>
</dbReference>
<evidence type="ECO:0000256" key="1">
    <source>
        <dbReference type="SAM" id="MobiDB-lite"/>
    </source>
</evidence>
<keyword evidence="2" id="KW-0812">Transmembrane</keyword>